<organism evidence="2 3">
    <name type="scientific">Oceaniferula marina</name>
    <dbReference type="NCBI Taxonomy" id="2748318"/>
    <lineage>
        <taxon>Bacteria</taxon>
        <taxon>Pseudomonadati</taxon>
        <taxon>Verrucomicrobiota</taxon>
        <taxon>Verrucomicrobiia</taxon>
        <taxon>Verrucomicrobiales</taxon>
        <taxon>Verrucomicrobiaceae</taxon>
        <taxon>Oceaniferula</taxon>
    </lineage>
</organism>
<comment type="caution">
    <text evidence="2">The sequence shown here is derived from an EMBL/GenBank/DDBJ whole genome shotgun (WGS) entry which is preliminary data.</text>
</comment>
<proteinExistence type="predicted"/>
<dbReference type="NCBIfam" id="TIGR02595">
    <property type="entry name" value="PEP_CTERM"/>
    <property type="match status" value="1"/>
</dbReference>
<dbReference type="EMBL" id="JACBAZ010000009">
    <property type="protein sequence ID" value="NWK57274.1"/>
    <property type="molecule type" value="Genomic_DNA"/>
</dbReference>
<feature type="chain" id="PRO_5032329220" evidence="1">
    <location>
        <begin position="21"/>
        <end position="384"/>
    </location>
</feature>
<evidence type="ECO:0000313" key="3">
    <source>
        <dbReference type="Proteomes" id="UP000557872"/>
    </source>
</evidence>
<evidence type="ECO:0000256" key="1">
    <source>
        <dbReference type="SAM" id="SignalP"/>
    </source>
</evidence>
<dbReference type="AlphaFoldDB" id="A0A851GSP9"/>
<accession>A0A851GSP9</accession>
<gene>
    <name evidence="2" type="ORF">HW115_16750</name>
</gene>
<name>A0A851GSP9_9BACT</name>
<evidence type="ECO:0000313" key="2">
    <source>
        <dbReference type="EMBL" id="NWK57274.1"/>
    </source>
</evidence>
<reference evidence="2 3" key="1">
    <citation type="submission" date="2020-07" db="EMBL/GenBank/DDBJ databases">
        <title>Roseicoccus Jingziensis gen. nov., sp. nov., isolated from coastal seawater.</title>
        <authorList>
            <person name="Feng X."/>
        </authorList>
    </citation>
    <scope>NUCLEOTIDE SEQUENCE [LARGE SCALE GENOMIC DNA]</scope>
    <source>
        <strain evidence="2 3">N1E253</strain>
    </source>
</reference>
<keyword evidence="1" id="KW-0732">Signal</keyword>
<protein>
    <submittedName>
        <fullName evidence="2">PEP-CTERM sorting domain-containing protein</fullName>
    </submittedName>
</protein>
<dbReference type="Proteomes" id="UP000557872">
    <property type="component" value="Unassembled WGS sequence"/>
</dbReference>
<sequence length="384" mass="41586">MMKTRTILTIAAFLPAASFAKWDVVGIGSTHDDDYSVTAYERDKDGSYKIDKKTGLPKEKTKNYTGGLGGTSRVDAGQVQVFNTINPTGIGDATSTFLGVSDQAGEWWVATDSMSPWNNFVKETDTSTQPSFHMTNDVAAGSSFFVGLSMQHEMQEYTSEFRVANNLFPIGTEVYFGLRRNTTPSVLYLDNGVLPAAGQDGHIAVEQNLTRNGFYNPDSMEGNIAAMPDAELFGTREQFEWIHYDVGASPSDGSADDIIFTIKKTGNPSVDGVDANLIVTDWVALFVLPDDQPGIDLEDDWTNADGTLKGGVPVSETDGLDDLVFSWTVDGKGGTVGTPRWDPPGDDEPIPDTPLTQLVPEPSSVAMLLTGFGFLCFRRKRSAA</sequence>
<dbReference type="RefSeq" id="WP_178934109.1">
    <property type="nucleotide sequence ID" value="NZ_JACBAZ010000009.1"/>
</dbReference>
<keyword evidence="3" id="KW-1185">Reference proteome</keyword>
<dbReference type="InterPro" id="IPR013424">
    <property type="entry name" value="Ice-binding_C"/>
</dbReference>
<feature type="signal peptide" evidence="1">
    <location>
        <begin position="1"/>
        <end position="20"/>
    </location>
</feature>